<comment type="caution">
    <text evidence="1">The sequence shown here is derived from an EMBL/GenBank/DDBJ whole genome shotgun (WGS) entry which is preliminary data.</text>
</comment>
<proteinExistence type="predicted"/>
<dbReference type="Proteomes" id="UP000037035">
    <property type="component" value="Unassembled WGS sequence"/>
</dbReference>
<dbReference type="SUPFAM" id="SSF53098">
    <property type="entry name" value="Ribonuclease H-like"/>
    <property type="match status" value="1"/>
</dbReference>
<dbReference type="EMBL" id="LAVV01011237">
    <property type="protein sequence ID" value="KNZ48027.1"/>
    <property type="molecule type" value="Genomic_DNA"/>
</dbReference>
<name>A0A0L6UID9_9BASI</name>
<gene>
    <name evidence="1" type="ORF">VP01_5967g1</name>
</gene>
<dbReference type="VEuPathDB" id="FungiDB:VP01_5967g1"/>
<reference evidence="1 2" key="1">
    <citation type="submission" date="2015-08" db="EMBL/GenBank/DDBJ databases">
        <title>Next Generation Sequencing and Analysis of the Genome of Puccinia sorghi L Schw, the Causal Agent of Maize Common Rust.</title>
        <authorList>
            <person name="Rochi L."/>
            <person name="Burguener G."/>
            <person name="Darino M."/>
            <person name="Turjanski A."/>
            <person name="Kreff E."/>
            <person name="Dieguez M.J."/>
            <person name="Sacco F."/>
        </authorList>
    </citation>
    <scope>NUCLEOTIDE SEQUENCE [LARGE SCALE GENOMIC DNA]</scope>
    <source>
        <strain evidence="1 2">RO10H11247</strain>
    </source>
</reference>
<protein>
    <recommendedName>
        <fullName evidence="3">Integrase catalytic domain-containing protein</fullName>
    </recommendedName>
</protein>
<dbReference type="PANTHER" id="PTHR42648">
    <property type="entry name" value="TRANSPOSASE, PUTATIVE-RELATED"/>
    <property type="match status" value="1"/>
</dbReference>
<dbReference type="InterPro" id="IPR036397">
    <property type="entry name" value="RNaseH_sf"/>
</dbReference>
<dbReference type="Gene3D" id="3.30.420.10">
    <property type="entry name" value="Ribonuclease H-like superfamily/Ribonuclease H"/>
    <property type="match status" value="1"/>
</dbReference>
<dbReference type="GO" id="GO:0003676">
    <property type="term" value="F:nucleic acid binding"/>
    <property type="evidence" value="ECO:0007669"/>
    <property type="project" value="InterPro"/>
</dbReference>
<evidence type="ECO:0008006" key="3">
    <source>
        <dbReference type="Google" id="ProtNLM"/>
    </source>
</evidence>
<dbReference type="PANTHER" id="PTHR42648:SF28">
    <property type="entry name" value="TRANSPOSON-ENCODED PROTEIN WITH RIBONUCLEASE H-LIKE AND RETROVIRUS ZINC FINGER-LIKE DOMAINS"/>
    <property type="match status" value="1"/>
</dbReference>
<evidence type="ECO:0000313" key="2">
    <source>
        <dbReference type="Proteomes" id="UP000037035"/>
    </source>
</evidence>
<organism evidence="1 2">
    <name type="scientific">Puccinia sorghi</name>
    <dbReference type="NCBI Taxonomy" id="27349"/>
    <lineage>
        <taxon>Eukaryota</taxon>
        <taxon>Fungi</taxon>
        <taxon>Dikarya</taxon>
        <taxon>Basidiomycota</taxon>
        <taxon>Pucciniomycotina</taxon>
        <taxon>Pucciniomycetes</taxon>
        <taxon>Pucciniales</taxon>
        <taxon>Pucciniaceae</taxon>
        <taxon>Puccinia</taxon>
    </lineage>
</organism>
<dbReference type="OrthoDB" id="7691805at2759"/>
<sequence length="116" mass="13160">MFEVLYQTDIMLLLKWIPFAFPCKLCAVTKVTKNSFDTRHSRASKPFEEIHMDIVGPICPLSREGHRYFLTIVDSCNQYSSTIPVKSKGDVSEVIAQAFEPFYKTPVSISAFGMNC</sequence>
<dbReference type="AlphaFoldDB" id="A0A0L6UID9"/>
<evidence type="ECO:0000313" key="1">
    <source>
        <dbReference type="EMBL" id="KNZ48027.1"/>
    </source>
</evidence>
<keyword evidence="2" id="KW-1185">Reference proteome</keyword>
<dbReference type="InterPro" id="IPR012337">
    <property type="entry name" value="RNaseH-like_sf"/>
</dbReference>
<accession>A0A0L6UID9</accession>
<dbReference type="InterPro" id="IPR039537">
    <property type="entry name" value="Retrotran_Ty1/copia-like"/>
</dbReference>